<comment type="caution">
    <text evidence="4">The sequence shown here is derived from an EMBL/GenBank/DDBJ whole genome shotgun (WGS) entry which is preliminary data.</text>
</comment>
<accession>A0AA37XC31</accession>
<organism evidence="4 5">
    <name type="scientific">Arenivirga flava</name>
    <dbReference type="NCBI Taxonomy" id="1930060"/>
    <lineage>
        <taxon>Bacteria</taxon>
        <taxon>Bacillati</taxon>
        <taxon>Actinomycetota</taxon>
        <taxon>Actinomycetes</taxon>
        <taxon>Micrococcales</taxon>
        <taxon>Microbacteriaceae</taxon>
        <taxon>Arenivirga</taxon>
    </lineage>
</organism>
<feature type="domain" description="Phage shock protein PspC N-terminal" evidence="3">
    <location>
        <begin position="23"/>
        <end position="73"/>
    </location>
</feature>
<feature type="transmembrane region" description="Helical" evidence="2">
    <location>
        <begin position="44"/>
        <end position="71"/>
    </location>
</feature>
<protein>
    <recommendedName>
        <fullName evidence="3">Phage shock protein PspC N-terminal domain-containing protein</fullName>
    </recommendedName>
</protein>
<keyword evidence="5" id="KW-1185">Reference proteome</keyword>
<evidence type="ECO:0000313" key="5">
    <source>
        <dbReference type="Proteomes" id="UP001157160"/>
    </source>
</evidence>
<feature type="transmembrane region" description="Helical" evidence="2">
    <location>
        <begin position="386"/>
        <end position="404"/>
    </location>
</feature>
<feature type="region of interest" description="Disordered" evidence="1">
    <location>
        <begin position="551"/>
        <end position="571"/>
    </location>
</feature>
<reference evidence="4 5" key="1">
    <citation type="journal article" date="2014" name="Int. J. Syst. Evol. Microbiol.">
        <title>Complete genome sequence of Corynebacterium casei LMG S-19264T (=DSM 44701T), isolated from a smear-ripened cheese.</title>
        <authorList>
            <consortium name="US DOE Joint Genome Institute (JGI-PGF)"/>
            <person name="Walter F."/>
            <person name="Albersmeier A."/>
            <person name="Kalinowski J."/>
            <person name="Ruckert C."/>
        </authorList>
    </citation>
    <scope>NUCLEOTIDE SEQUENCE [LARGE SCALE GENOMIC DNA]</scope>
    <source>
        <strain evidence="4 5">NBRC 112289</strain>
    </source>
</reference>
<name>A0AA37XC31_9MICO</name>
<dbReference type="Proteomes" id="UP001157160">
    <property type="component" value="Unassembled WGS sequence"/>
</dbReference>
<sequence>MTDTSAATDWRFFRWMRGMDVPRRAGWIGGVCAGIADRIRIDPLIVRGVAVVLAVLGAPALLLYAAAWLLLPDAEDRIHLERLLRGRFDPAVVGAGVMLLLQLTPLTAGFWFLGYSYWSEPYGGAGWFLRVLWTGFMLTAVVLFILWMARRARTAEQRAAYTAGTAPAAGSAGGADAGPTSAAWVASSTGTVAEGAQAADANGAPGAPGGFPAPAAGGSSAGAEAGSTPAPGAEGAATASAAPPQHGEPVAPAPPAADAPAEQLAAWRQQQESWKLHHAAWAAQQRQGVDARIRSELAAQRAAEREQRHAAWREAQRRRRLANPRIGFALTVLVLGAALIAAAAVVLGVRQAGLAEVSLAAGFATASGVFGVAMIVAGAARRRSGFLAFLAAGSLVVAGVGSLVPTDRELVGIDASLDLTESGRYSQVIGSTYLGWSGPWDERNRALEMGVGEISAEPSLHVPGSLGTARIDLWQAAGTVYLSLPANAVVQLDLEVDPAASGSYVEYPLNGDARYETLLPDDGRFTQTIGEGAGVDAIITGWLGNSHVEISRASSDASDRPEAPQTEEVQP</sequence>
<feature type="transmembrane region" description="Helical" evidence="2">
    <location>
        <begin position="359"/>
        <end position="379"/>
    </location>
</feature>
<dbReference type="RefSeq" id="WP_284233179.1">
    <property type="nucleotide sequence ID" value="NZ_BSUL01000001.1"/>
</dbReference>
<gene>
    <name evidence="4" type="ORF">GCM10025874_25030</name>
</gene>
<feature type="transmembrane region" description="Helical" evidence="2">
    <location>
        <begin position="326"/>
        <end position="347"/>
    </location>
</feature>
<evidence type="ECO:0000313" key="4">
    <source>
        <dbReference type="EMBL" id="GMA29250.1"/>
    </source>
</evidence>
<dbReference type="Pfam" id="PF04024">
    <property type="entry name" value="PspC"/>
    <property type="match status" value="1"/>
</dbReference>
<evidence type="ECO:0000259" key="3">
    <source>
        <dbReference type="Pfam" id="PF04024"/>
    </source>
</evidence>
<feature type="compositionally biased region" description="Low complexity" evidence="1">
    <location>
        <begin position="199"/>
        <end position="244"/>
    </location>
</feature>
<feature type="transmembrane region" description="Helical" evidence="2">
    <location>
        <begin position="127"/>
        <end position="149"/>
    </location>
</feature>
<evidence type="ECO:0000256" key="1">
    <source>
        <dbReference type="SAM" id="MobiDB-lite"/>
    </source>
</evidence>
<feature type="transmembrane region" description="Helical" evidence="2">
    <location>
        <begin position="92"/>
        <end position="115"/>
    </location>
</feature>
<dbReference type="AlphaFoldDB" id="A0AA37XC31"/>
<evidence type="ECO:0000256" key="2">
    <source>
        <dbReference type="SAM" id="Phobius"/>
    </source>
</evidence>
<proteinExistence type="predicted"/>
<feature type="region of interest" description="Disordered" evidence="1">
    <location>
        <begin position="199"/>
        <end position="270"/>
    </location>
</feature>
<dbReference type="InterPro" id="IPR007168">
    <property type="entry name" value="Phageshock_PspC_N"/>
</dbReference>
<keyword evidence="2" id="KW-0812">Transmembrane</keyword>
<keyword evidence="2" id="KW-0472">Membrane</keyword>
<dbReference type="EMBL" id="BSUL01000001">
    <property type="protein sequence ID" value="GMA29250.1"/>
    <property type="molecule type" value="Genomic_DNA"/>
</dbReference>
<keyword evidence="2" id="KW-1133">Transmembrane helix</keyword>